<dbReference type="Proteomes" id="UP000075884">
    <property type="component" value="Unassembled WGS sequence"/>
</dbReference>
<keyword evidence="3" id="KW-1185">Reference proteome</keyword>
<reference evidence="3" key="1">
    <citation type="submission" date="2013-03" db="EMBL/GenBank/DDBJ databases">
        <title>The Genome Sequence of Anopheles dirus WRAIR2.</title>
        <authorList>
            <consortium name="The Broad Institute Genomics Platform"/>
            <person name="Neafsey D.E."/>
            <person name="Walton C."/>
            <person name="Walker B."/>
            <person name="Young S.K."/>
            <person name="Zeng Q."/>
            <person name="Gargeya S."/>
            <person name="Fitzgerald M."/>
            <person name="Haas B."/>
            <person name="Abouelleil A."/>
            <person name="Allen A.W."/>
            <person name="Alvarado L."/>
            <person name="Arachchi H.M."/>
            <person name="Berlin A.M."/>
            <person name="Chapman S.B."/>
            <person name="Gainer-Dewar J."/>
            <person name="Goldberg J."/>
            <person name="Griggs A."/>
            <person name="Gujja S."/>
            <person name="Hansen M."/>
            <person name="Howarth C."/>
            <person name="Imamovic A."/>
            <person name="Ireland A."/>
            <person name="Larimer J."/>
            <person name="McCowan C."/>
            <person name="Murphy C."/>
            <person name="Pearson M."/>
            <person name="Poon T.W."/>
            <person name="Priest M."/>
            <person name="Roberts A."/>
            <person name="Saif S."/>
            <person name="Shea T."/>
            <person name="Sisk P."/>
            <person name="Sykes S."/>
            <person name="Wortman J."/>
            <person name="Nusbaum C."/>
            <person name="Birren B."/>
        </authorList>
    </citation>
    <scope>NUCLEOTIDE SEQUENCE [LARGE SCALE GENOMIC DNA]</scope>
    <source>
        <strain evidence="3">WRAIR2</strain>
    </source>
</reference>
<evidence type="ECO:0000256" key="1">
    <source>
        <dbReference type="SAM" id="MobiDB-lite"/>
    </source>
</evidence>
<evidence type="ECO:0000313" key="2">
    <source>
        <dbReference type="EnsemblMetazoa" id="ADIR014048-PA"/>
    </source>
</evidence>
<accession>A0A182NVV6</accession>
<dbReference type="VEuPathDB" id="VectorBase:ADIR014048"/>
<proteinExistence type="predicted"/>
<protein>
    <submittedName>
        <fullName evidence="2">Uncharacterized protein</fullName>
    </submittedName>
</protein>
<evidence type="ECO:0000313" key="3">
    <source>
        <dbReference type="Proteomes" id="UP000075884"/>
    </source>
</evidence>
<sequence>MCPPDSDPSDTAADHLIDRACPLLLSSAAKHRVSITPLPPAHPNVPHSKVAHHANPKCGLKHLKHPGIITTGHAI</sequence>
<organism evidence="2 3">
    <name type="scientific">Anopheles dirus</name>
    <dbReference type="NCBI Taxonomy" id="7168"/>
    <lineage>
        <taxon>Eukaryota</taxon>
        <taxon>Metazoa</taxon>
        <taxon>Ecdysozoa</taxon>
        <taxon>Arthropoda</taxon>
        <taxon>Hexapoda</taxon>
        <taxon>Insecta</taxon>
        <taxon>Pterygota</taxon>
        <taxon>Neoptera</taxon>
        <taxon>Endopterygota</taxon>
        <taxon>Diptera</taxon>
        <taxon>Nematocera</taxon>
        <taxon>Culicoidea</taxon>
        <taxon>Culicidae</taxon>
        <taxon>Anophelinae</taxon>
        <taxon>Anopheles</taxon>
    </lineage>
</organism>
<dbReference type="EnsemblMetazoa" id="ADIR014048-RA">
    <property type="protein sequence ID" value="ADIR014048-PA"/>
    <property type="gene ID" value="ADIR014048"/>
</dbReference>
<feature type="compositionally biased region" description="Basic residues" evidence="1">
    <location>
        <begin position="49"/>
        <end position="64"/>
    </location>
</feature>
<name>A0A182NVV6_9DIPT</name>
<feature type="region of interest" description="Disordered" evidence="1">
    <location>
        <begin position="36"/>
        <end position="64"/>
    </location>
</feature>
<dbReference type="AlphaFoldDB" id="A0A182NVV6"/>
<reference evidence="2" key="2">
    <citation type="submission" date="2020-05" db="UniProtKB">
        <authorList>
            <consortium name="EnsemblMetazoa"/>
        </authorList>
    </citation>
    <scope>IDENTIFICATION</scope>
    <source>
        <strain evidence="2">WRAIR2</strain>
    </source>
</reference>